<evidence type="ECO:0000256" key="1">
    <source>
        <dbReference type="SAM" id="SignalP"/>
    </source>
</evidence>
<gene>
    <name evidence="2" type="ORF">F7D74_13430</name>
</gene>
<protein>
    <submittedName>
        <fullName evidence="2">Uncharacterized protein</fullName>
    </submittedName>
</protein>
<feature type="chain" id="PRO_5041688178" evidence="1">
    <location>
        <begin position="21"/>
        <end position="412"/>
    </location>
</feature>
<dbReference type="EMBL" id="VZCC01000103">
    <property type="protein sequence ID" value="MQN84952.1"/>
    <property type="molecule type" value="Genomic_DNA"/>
</dbReference>
<evidence type="ECO:0000313" key="2">
    <source>
        <dbReference type="EMBL" id="MQN84952.1"/>
    </source>
</evidence>
<accession>A0AA90V260</accession>
<dbReference type="Proteomes" id="UP000421408">
    <property type="component" value="Unassembled WGS sequence"/>
</dbReference>
<proteinExistence type="predicted"/>
<dbReference type="RefSeq" id="WP_153119491.1">
    <property type="nucleotide sequence ID" value="NZ_VZCC01000103.1"/>
</dbReference>
<name>A0AA90V260_9BACT</name>
<feature type="signal peptide" evidence="1">
    <location>
        <begin position="1"/>
        <end position="20"/>
    </location>
</feature>
<sequence>MKKYVIYLLLMMFSSMGAQAQKSYFKEALEKLVSNKAFTMNQSGAKNEVGDTAQWSWKKYRFKTLKKDKFLKELDRINKAFQKDCNQPATDFYYMVDGNNNPLKTWMNFDISVGNDLIMVGNFSAYSVLINRQQMGHSGMRRVCAIEWGHIIENGLVNEKGYEGNICIVEGKAPLNKHRVADEINQQTYKATQYTVDLTIPKDTINEKAAPKEKTKEEKEEVPNEQLTKMLKDAQTNLKGNFEIIGKRDPELWDRGYFISYKDETDMYVEPILVATNGTNFSYKHDLKDITMGRVRALMKDGTICSAWIDIPFVPGEIAELSVHNGYYSLTGSSFYKQWVEEESKNHDGWDERKYTAYALSNIHSPGIICYLFYQHLIKGSSNQKKIFKALPTTLQENHVGRFIKKHMNNKL</sequence>
<organism evidence="2 3">
    <name type="scientific">Segatella copri</name>
    <dbReference type="NCBI Taxonomy" id="165179"/>
    <lineage>
        <taxon>Bacteria</taxon>
        <taxon>Pseudomonadati</taxon>
        <taxon>Bacteroidota</taxon>
        <taxon>Bacteroidia</taxon>
        <taxon>Bacteroidales</taxon>
        <taxon>Prevotellaceae</taxon>
        <taxon>Segatella</taxon>
    </lineage>
</organism>
<keyword evidence="1" id="KW-0732">Signal</keyword>
<reference evidence="3" key="1">
    <citation type="submission" date="2019-09" db="EMBL/GenBank/DDBJ databases">
        <title>Distinct polysaccharide growth profiles of human intestinal Prevotella copri isolates.</title>
        <authorList>
            <person name="Fehlner-Peach H."/>
            <person name="Magnabosco C."/>
            <person name="Raghavan V."/>
            <person name="Scher J.U."/>
            <person name="Tett A."/>
            <person name="Cox L.M."/>
            <person name="Gottsegen C."/>
            <person name="Watters A."/>
            <person name="Wiltshire- Gordon J.D."/>
            <person name="Segata N."/>
            <person name="Bonneau R."/>
            <person name="Littman D.R."/>
        </authorList>
    </citation>
    <scope>NUCLEOTIDE SEQUENCE [LARGE SCALE GENOMIC DNA]</scope>
    <source>
        <strain evidence="3">iAA108</strain>
    </source>
</reference>
<dbReference type="AlphaFoldDB" id="A0AA90V260"/>
<comment type="caution">
    <text evidence="2">The sequence shown here is derived from an EMBL/GenBank/DDBJ whole genome shotgun (WGS) entry which is preliminary data.</text>
</comment>
<evidence type="ECO:0000313" key="3">
    <source>
        <dbReference type="Proteomes" id="UP000421408"/>
    </source>
</evidence>